<dbReference type="Pfam" id="PF07508">
    <property type="entry name" value="Recombinase"/>
    <property type="match status" value="1"/>
</dbReference>
<evidence type="ECO:0000256" key="2">
    <source>
        <dbReference type="ARBA" id="ARBA00023172"/>
    </source>
</evidence>
<dbReference type="InterPro" id="IPR050639">
    <property type="entry name" value="SSR_resolvase"/>
</dbReference>
<dbReference type="Gene3D" id="3.90.1750.20">
    <property type="entry name" value="Putative Large Serine Recombinase, Chain B, Domain 2"/>
    <property type="match status" value="1"/>
</dbReference>
<evidence type="ECO:0000313" key="6">
    <source>
        <dbReference type="Proteomes" id="UP001626628"/>
    </source>
</evidence>
<name>A0ABZ2QLS7_9ACTN</name>
<evidence type="ECO:0000313" key="5">
    <source>
        <dbReference type="EMBL" id="WXK77048.1"/>
    </source>
</evidence>
<dbReference type="Proteomes" id="UP001626628">
    <property type="component" value="Chromosome"/>
</dbReference>
<dbReference type="RefSeq" id="WP_407286473.1">
    <property type="nucleotide sequence ID" value="NZ_CP147982.1"/>
</dbReference>
<dbReference type="Pfam" id="PF13408">
    <property type="entry name" value="Zn_ribbon_recom"/>
    <property type="match status" value="1"/>
</dbReference>
<dbReference type="InterPro" id="IPR011109">
    <property type="entry name" value="DNA_bind_recombinase_dom"/>
</dbReference>
<keyword evidence="1" id="KW-0238">DNA-binding</keyword>
<dbReference type="InterPro" id="IPR025827">
    <property type="entry name" value="Zn_ribbon_recom_dom"/>
</dbReference>
<dbReference type="EMBL" id="CP147982">
    <property type="protein sequence ID" value="WXK77048.1"/>
    <property type="molecule type" value="Genomic_DNA"/>
</dbReference>
<protein>
    <submittedName>
        <fullName evidence="5">Recombinase family protein</fullName>
    </submittedName>
</protein>
<accession>A0ABZ2QLS7</accession>
<proteinExistence type="predicted"/>
<gene>
    <name evidence="5" type="ORF">WAB15_14135</name>
</gene>
<dbReference type="InterPro" id="IPR038109">
    <property type="entry name" value="DNA_bind_recomb_sf"/>
</dbReference>
<keyword evidence="6" id="KW-1185">Reference proteome</keyword>
<dbReference type="PANTHER" id="PTHR30461:SF2">
    <property type="entry name" value="SERINE RECOMBINASE PINE-RELATED"/>
    <property type="match status" value="1"/>
</dbReference>
<feature type="domain" description="Recombinase zinc beta ribbon" evidence="4">
    <location>
        <begin position="123"/>
        <end position="175"/>
    </location>
</feature>
<evidence type="ECO:0000256" key="1">
    <source>
        <dbReference type="ARBA" id="ARBA00023125"/>
    </source>
</evidence>
<dbReference type="PANTHER" id="PTHR30461">
    <property type="entry name" value="DNA-INVERTASE FROM LAMBDOID PROPHAGE"/>
    <property type="match status" value="1"/>
</dbReference>
<evidence type="ECO:0000259" key="4">
    <source>
        <dbReference type="Pfam" id="PF13408"/>
    </source>
</evidence>
<organism evidence="5 6">
    <name type="scientific">Streptomyces sirii</name>
    <dbReference type="NCBI Taxonomy" id="3127701"/>
    <lineage>
        <taxon>Bacteria</taxon>
        <taxon>Bacillati</taxon>
        <taxon>Actinomycetota</taxon>
        <taxon>Actinomycetes</taxon>
        <taxon>Kitasatosporales</taxon>
        <taxon>Streptomycetaceae</taxon>
        <taxon>Streptomyces</taxon>
    </lineage>
</organism>
<evidence type="ECO:0000259" key="3">
    <source>
        <dbReference type="Pfam" id="PF07508"/>
    </source>
</evidence>
<feature type="domain" description="Recombinase" evidence="3">
    <location>
        <begin position="18"/>
        <end position="103"/>
    </location>
</feature>
<keyword evidence="2" id="KW-0233">DNA recombination</keyword>
<sequence>MPRLYGFEDMAFRRVRESEAEGARAAASRRLLKQSFNAITEWMNAEGYRTTRGGRWRPDGVANMLDHPAIAGLAEDENGNLVETGCPAIISREDFVAIRAMRRTSDPEKQRVEQRDYMVPSHITACGLCGTPLGSSPSNSGSRGYRCSPSTAQHPGGCGRVRINADLLETYLAELVLAELAKPGVSALIDQARDEMLAQAAGLRKEAAAARRRQKKLGEDYARLPDMSLKAFRTADMELKQLISEREVRARFLEQVKHVPVGAIPDLVRWWKHAPLQAKRGVLTLMLEQVVLYPAASRGSRTVNADRVALQWRQWGESAAEMAVGLEADC</sequence>
<reference evidence="5 6" key="1">
    <citation type="submission" date="2024-03" db="EMBL/GenBank/DDBJ databases">
        <title>The complete genome of Streptomyces sirii sp.nov.</title>
        <authorList>
            <person name="Zakalyukina Y.V."/>
            <person name="Belik A.R."/>
            <person name="Biryukov M.V."/>
            <person name="Baturina O.A."/>
            <person name="Kabilov M.R."/>
        </authorList>
    </citation>
    <scope>NUCLEOTIDE SEQUENCE [LARGE SCALE GENOMIC DNA]</scope>
    <source>
        <strain evidence="5 6">BP-8</strain>
    </source>
</reference>